<dbReference type="InterPro" id="IPR013342">
    <property type="entry name" value="Mandelate_racemase_C"/>
</dbReference>
<dbReference type="PANTHER" id="PTHR48080">
    <property type="entry name" value="D-GALACTONATE DEHYDRATASE-RELATED"/>
    <property type="match status" value="1"/>
</dbReference>
<sequence length="378" mass="40768">MTRFARVETFVFRYPIATPVRTALGVMHDRPMTLVAVTDHDGVTGYGEIWCNYSAVSPEYRAKIVDQILAPLVLATTLETPADISECLRSKTHLMALQSGETGPFAASIAGLDIALHDLAARQADMPLCAMLGQYREHVPVYISGINPDRPEDVVTAFRRQGYDTFKVKVGFGEGLDIRNLAAVRALDGDFALAIDANQNWDLRTAISMMNQAAEFDLSWVEEPLAVDRPQAEWAALESATSQKLAAGENLTSWALLEAAIETGTLSIIQPDAAKWGGVSGCLAAARSAEQHGRQYYPHYLGGGIGLVASAHILAAAGGDGLLEVDANPNPLRSAFADQFLDDPRLGMRLTDRPGLGIEPDLDQFSGYASHYQAIGLP</sequence>
<dbReference type="SFLD" id="SFLDG00179">
    <property type="entry name" value="mandelate_racemase"/>
    <property type="match status" value="1"/>
</dbReference>
<dbReference type="InterPro" id="IPR013341">
    <property type="entry name" value="Mandelate_racemase_N_dom"/>
</dbReference>
<evidence type="ECO:0000313" key="3">
    <source>
        <dbReference type="EMBL" id="WDR03899.1"/>
    </source>
</evidence>
<reference evidence="3 4" key="1">
    <citation type="submission" date="2023-02" db="EMBL/GenBank/DDBJ databases">
        <title>Devosia algicola sp. nov., isolated from the phycosphere of marine algae.</title>
        <authorList>
            <person name="Kim J.M."/>
            <person name="Lee J.K."/>
            <person name="Choi B.J."/>
            <person name="Bayburt H."/>
            <person name="Jeon C.O."/>
        </authorList>
    </citation>
    <scope>NUCLEOTIDE SEQUENCE [LARGE SCALE GENOMIC DNA]</scope>
    <source>
        <strain evidence="3 4">G20-9</strain>
    </source>
</reference>
<evidence type="ECO:0000259" key="2">
    <source>
        <dbReference type="SMART" id="SM00922"/>
    </source>
</evidence>
<dbReference type="Pfam" id="PF02746">
    <property type="entry name" value="MR_MLE_N"/>
    <property type="match status" value="1"/>
</dbReference>
<accession>A0ABY7YRD6</accession>
<keyword evidence="1" id="KW-0456">Lyase</keyword>
<organism evidence="3 4">
    <name type="scientific">Devosia algicola</name>
    <dbReference type="NCBI Taxonomy" id="3026418"/>
    <lineage>
        <taxon>Bacteria</taxon>
        <taxon>Pseudomonadati</taxon>
        <taxon>Pseudomonadota</taxon>
        <taxon>Alphaproteobacteria</taxon>
        <taxon>Hyphomicrobiales</taxon>
        <taxon>Devosiaceae</taxon>
        <taxon>Devosia</taxon>
    </lineage>
</organism>
<dbReference type="Gene3D" id="3.20.20.120">
    <property type="entry name" value="Enolase-like C-terminal domain"/>
    <property type="match status" value="1"/>
</dbReference>
<dbReference type="CDD" id="cd03316">
    <property type="entry name" value="MR_like"/>
    <property type="match status" value="1"/>
</dbReference>
<dbReference type="InterPro" id="IPR029065">
    <property type="entry name" value="Enolase_C-like"/>
</dbReference>
<dbReference type="InterPro" id="IPR029017">
    <property type="entry name" value="Enolase-like_N"/>
</dbReference>
<dbReference type="EMBL" id="CP118246">
    <property type="protein sequence ID" value="WDR03899.1"/>
    <property type="molecule type" value="Genomic_DNA"/>
</dbReference>
<protein>
    <submittedName>
        <fullName evidence="3">Mandelate racemase/muconate lactonizing enzyme family protein</fullName>
    </submittedName>
</protein>
<gene>
    <name evidence="3" type="ORF">PSQ19_07670</name>
</gene>
<dbReference type="RefSeq" id="WP_282220286.1">
    <property type="nucleotide sequence ID" value="NZ_CP118246.1"/>
</dbReference>
<keyword evidence="4" id="KW-1185">Reference proteome</keyword>
<evidence type="ECO:0000256" key="1">
    <source>
        <dbReference type="ARBA" id="ARBA00023239"/>
    </source>
</evidence>
<dbReference type="PANTHER" id="PTHR48080:SF2">
    <property type="entry name" value="D-GALACTONATE DEHYDRATASE"/>
    <property type="match status" value="1"/>
</dbReference>
<proteinExistence type="predicted"/>
<dbReference type="SUPFAM" id="SSF54826">
    <property type="entry name" value="Enolase N-terminal domain-like"/>
    <property type="match status" value="1"/>
</dbReference>
<dbReference type="Pfam" id="PF13378">
    <property type="entry name" value="MR_MLE_C"/>
    <property type="match status" value="1"/>
</dbReference>
<name>A0ABY7YRD6_9HYPH</name>
<dbReference type="InterPro" id="IPR034593">
    <property type="entry name" value="DgoD-like"/>
</dbReference>
<dbReference type="SUPFAM" id="SSF51604">
    <property type="entry name" value="Enolase C-terminal domain-like"/>
    <property type="match status" value="1"/>
</dbReference>
<dbReference type="InterPro" id="IPR036849">
    <property type="entry name" value="Enolase-like_C_sf"/>
</dbReference>
<dbReference type="Gene3D" id="3.30.390.10">
    <property type="entry name" value="Enolase-like, N-terminal domain"/>
    <property type="match status" value="1"/>
</dbReference>
<feature type="domain" description="Mandelate racemase/muconate lactonizing enzyme C-terminal" evidence="2">
    <location>
        <begin position="151"/>
        <end position="244"/>
    </location>
</feature>
<dbReference type="Proteomes" id="UP001220530">
    <property type="component" value="Chromosome"/>
</dbReference>
<dbReference type="SFLD" id="SFLDS00001">
    <property type="entry name" value="Enolase"/>
    <property type="match status" value="1"/>
</dbReference>
<evidence type="ECO:0000313" key="4">
    <source>
        <dbReference type="Proteomes" id="UP001220530"/>
    </source>
</evidence>
<dbReference type="SMART" id="SM00922">
    <property type="entry name" value="MR_MLE"/>
    <property type="match status" value="1"/>
</dbReference>